<protein>
    <submittedName>
        <fullName evidence="3">Uncharacterized protein</fullName>
    </submittedName>
</protein>
<dbReference type="Proteomes" id="UP000642748">
    <property type="component" value="Unassembled WGS sequence"/>
</dbReference>
<feature type="compositionally biased region" description="Basic and acidic residues" evidence="1">
    <location>
        <begin position="10"/>
        <end position="35"/>
    </location>
</feature>
<accession>A0A8J3QUH3</accession>
<evidence type="ECO:0000256" key="2">
    <source>
        <dbReference type="SAM" id="Phobius"/>
    </source>
</evidence>
<keyword evidence="2" id="KW-0812">Transmembrane</keyword>
<reference evidence="3" key="1">
    <citation type="submission" date="2021-01" db="EMBL/GenBank/DDBJ databases">
        <title>Whole genome shotgun sequence of Rugosimonospora africana NBRC 104875.</title>
        <authorList>
            <person name="Komaki H."/>
            <person name="Tamura T."/>
        </authorList>
    </citation>
    <scope>NUCLEOTIDE SEQUENCE</scope>
    <source>
        <strain evidence="3">NBRC 104875</strain>
    </source>
</reference>
<keyword evidence="4" id="KW-1185">Reference proteome</keyword>
<feature type="transmembrane region" description="Helical" evidence="2">
    <location>
        <begin position="42"/>
        <end position="64"/>
    </location>
</feature>
<evidence type="ECO:0000256" key="1">
    <source>
        <dbReference type="SAM" id="MobiDB-lite"/>
    </source>
</evidence>
<dbReference type="RefSeq" id="WP_203919916.1">
    <property type="nucleotide sequence ID" value="NZ_BONZ01000042.1"/>
</dbReference>
<evidence type="ECO:0000313" key="4">
    <source>
        <dbReference type="Proteomes" id="UP000642748"/>
    </source>
</evidence>
<evidence type="ECO:0000313" key="3">
    <source>
        <dbReference type="EMBL" id="GIH16322.1"/>
    </source>
</evidence>
<gene>
    <name evidence="3" type="ORF">Raf01_44940</name>
</gene>
<proteinExistence type="predicted"/>
<comment type="caution">
    <text evidence="3">The sequence shown here is derived from an EMBL/GenBank/DDBJ whole genome shotgun (WGS) entry which is preliminary data.</text>
</comment>
<keyword evidence="2" id="KW-0472">Membrane</keyword>
<dbReference type="EMBL" id="BONZ01000042">
    <property type="protein sequence ID" value="GIH16322.1"/>
    <property type="molecule type" value="Genomic_DNA"/>
</dbReference>
<dbReference type="AlphaFoldDB" id="A0A8J3QUH3"/>
<organism evidence="3 4">
    <name type="scientific">Rugosimonospora africana</name>
    <dbReference type="NCBI Taxonomy" id="556532"/>
    <lineage>
        <taxon>Bacteria</taxon>
        <taxon>Bacillati</taxon>
        <taxon>Actinomycetota</taxon>
        <taxon>Actinomycetes</taxon>
        <taxon>Micromonosporales</taxon>
        <taxon>Micromonosporaceae</taxon>
        <taxon>Rugosimonospora</taxon>
    </lineage>
</organism>
<name>A0A8J3QUH3_9ACTN</name>
<sequence>MDGIFLGGDRPFETRGERQRAGRHRADRDDFPDTSKRWNRTLAAMLTVLLLVCGALATAGFLLVRQ</sequence>
<feature type="region of interest" description="Disordered" evidence="1">
    <location>
        <begin position="1"/>
        <end position="35"/>
    </location>
</feature>
<keyword evidence="2" id="KW-1133">Transmembrane helix</keyword>